<evidence type="ECO:0000313" key="2">
    <source>
        <dbReference type="EMBL" id="KAK9154064.1"/>
    </source>
</evidence>
<dbReference type="EMBL" id="JBBNAE010000001">
    <property type="protein sequence ID" value="KAK9154064.1"/>
    <property type="molecule type" value="Genomic_DNA"/>
</dbReference>
<comment type="caution">
    <text evidence="2">The sequence shown here is derived from an EMBL/GenBank/DDBJ whole genome shotgun (WGS) entry which is preliminary data.</text>
</comment>
<sequence length="257" mass="28160">MSEAISGAAISEAISSEGSQPRVKLRDASNGMDGRRDIEMDVENNTYKESLVSVKQIRFMENLRSTGGNKEKLVKGKANNGEVNLTHQQYGKNSTQLLSEVTNQAQFKSNAINGPLTVPIGRSLCYSPKAMNISIGALEVGKKRFRTGKGLRAKGVLTEGIESYSDLIEYPRDPRNFSKFSENLVSVNSAHWGANRVSDTGHGVPSSRGTSPNLTQKSAVIYTQKPSAKTHSVLIQVLNNRDYEVLNYIFSCKESNL</sequence>
<accession>A0AAP0KMF8</accession>
<dbReference type="AlphaFoldDB" id="A0AAP0KMF8"/>
<gene>
    <name evidence="2" type="ORF">Sjap_001544</name>
</gene>
<evidence type="ECO:0000313" key="3">
    <source>
        <dbReference type="Proteomes" id="UP001417504"/>
    </source>
</evidence>
<dbReference type="Proteomes" id="UP001417504">
    <property type="component" value="Unassembled WGS sequence"/>
</dbReference>
<proteinExistence type="predicted"/>
<keyword evidence="3" id="KW-1185">Reference proteome</keyword>
<feature type="compositionally biased region" description="Low complexity" evidence="1">
    <location>
        <begin position="1"/>
        <end position="19"/>
    </location>
</feature>
<reference evidence="2 3" key="1">
    <citation type="submission" date="2024-01" db="EMBL/GenBank/DDBJ databases">
        <title>Genome assemblies of Stephania.</title>
        <authorList>
            <person name="Yang L."/>
        </authorList>
    </citation>
    <scope>NUCLEOTIDE SEQUENCE [LARGE SCALE GENOMIC DNA]</scope>
    <source>
        <strain evidence="2">QJT</strain>
        <tissue evidence="2">Leaf</tissue>
    </source>
</reference>
<evidence type="ECO:0000256" key="1">
    <source>
        <dbReference type="SAM" id="MobiDB-lite"/>
    </source>
</evidence>
<feature type="region of interest" description="Disordered" evidence="1">
    <location>
        <begin position="196"/>
        <end position="216"/>
    </location>
</feature>
<organism evidence="2 3">
    <name type="scientific">Stephania japonica</name>
    <dbReference type="NCBI Taxonomy" id="461633"/>
    <lineage>
        <taxon>Eukaryota</taxon>
        <taxon>Viridiplantae</taxon>
        <taxon>Streptophyta</taxon>
        <taxon>Embryophyta</taxon>
        <taxon>Tracheophyta</taxon>
        <taxon>Spermatophyta</taxon>
        <taxon>Magnoliopsida</taxon>
        <taxon>Ranunculales</taxon>
        <taxon>Menispermaceae</taxon>
        <taxon>Menispermoideae</taxon>
        <taxon>Cissampelideae</taxon>
        <taxon>Stephania</taxon>
    </lineage>
</organism>
<feature type="region of interest" description="Disordered" evidence="1">
    <location>
        <begin position="1"/>
        <end position="35"/>
    </location>
</feature>
<feature type="compositionally biased region" description="Polar residues" evidence="1">
    <location>
        <begin position="207"/>
        <end position="216"/>
    </location>
</feature>
<protein>
    <submittedName>
        <fullName evidence="2">Uncharacterized protein</fullName>
    </submittedName>
</protein>
<name>A0AAP0KMF8_9MAGN</name>